<evidence type="ECO:0000256" key="6">
    <source>
        <dbReference type="ARBA" id="ARBA00023242"/>
    </source>
</evidence>
<dbReference type="InterPro" id="IPR012337">
    <property type="entry name" value="RNaseH-like_sf"/>
</dbReference>
<dbReference type="GO" id="GO:0005634">
    <property type="term" value="C:nucleus"/>
    <property type="evidence" value="ECO:0007669"/>
    <property type="project" value="UniProtKB-SubCell"/>
</dbReference>
<evidence type="ECO:0000256" key="1">
    <source>
        <dbReference type="ARBA" id="ARBA00004123"/>
    </source>
</evidence>
<keyword evidence="4" id="KW-0378">Hydrolase</keyword>
<evidence type="ECO:0000256" key="3">
    <source>
        <dbReference type="ARBA" id="ARBA00022722"/>
    </source>
</evidence>
<dbReference type="FunFam" id="3.30.420.10:FF:000019">
    <property type="entry name" value="RNA exonuclease NEF-sp"/>
    <property type="match status" value="1"/>
</dbReference>
<dbReference type="EMBL" id="OZ034834">
    <property type="protein sequence ID" value="CAL1675887.1"/>
    <property type="molecule type" value="Genomic_DNA"/>
</dbReference>
<feature type="region of interest" description="Disordered" evidence="7">
    <location>
        <begin position="40"/>
        <end position="92"/>
    </location>
</feature>
<proteinExistence type="inferred from homology"/>
<reference evidence="9" key="1">
    <citation type="submission" date="2024-04" db="EMBL/GenBank/DDBJ databases">
        <authorList>
            <consortium name="Molecular Ecology Group"/>
        </authorList>
    </citation>
    <scope>NUCLEOTIDE SEQUENCE</scope>
</reference>
<evidence type="ECO:0000259" key="8">
    <source>
        <dbReference type="SMART" id="SM00479"/>
    </source>
</evidence>
<dbReference type="PANTHER" id="PTHR12801">
    <property type="entry name" value="RNA EXONUCLEASE REXO1 / RECO3 FAMILY MEMBER-RELATED"/>
    <property type="match status" value="1"/>
</dbReference>
<evidence type="ECO:0000256" key="4">
    <source>
        <dbReference type="ARBA" id="ARBA00022801"/>
    </source>
</evidence>
<dbReference type="InterPro" id="IPR036397">
    <property type="entry name" value="RNaseH_sf"/>
</dbReference>
<dbReference type="InterPro" id="IPR013520">
    <property type="entry name" value="Ribonucl_H"/>
</dbReference>
<evidence type="ECO:0000256" key="2">
    <source>
        <dbReference type="ARBA" id="ARBA00006357"/>
    </source>
</evidence>
<keyword evidence="10" id="KW-1185">Reference proteome</keyword>
<dbReference type="SMART" id="SM00479">
    <property type="entry name" value="EXOIII"/>
    <property type="match status" value="1"/>
</dbReference>
<protein>
    <recommendedName>
        <fullName evidence="8">Exonuclease domain-containing protein</fullName>
    </recommendedName>
</protein>
<keyword evidence="3" id="KW-0540">Nuclease</keyword>
<dbReference type="InterPro" id="IPR034922">
    <property type="entry name" value="REX1-like_exo"/>
</dbReference>
<dbReference type="GO" id="GO:0004527">
    <property type="term" value="F:exonuclease activity"/>
    <property type="evidence" value="ECO:0007669"/>
    <property type="project" value="UniProtKB-KW"/>
</dbReference>
<keyword evidence="6" id="KW-0539">Nucleus</keyword>
<accession>A0AAV2N7Y3</accession>
<evidence type="ECO:0000313" key="10">
    <source>
        <dbReference type="Proteomes" id="UP001497644"/>
    </source>
</evidence>
<dbReference type="Pfam" id="PF00929">
    <property type="entry name" value="RNase_T"/>
    <property type="match status" value="1"/>
</dbReference>
<dbReference type="Proteomes" id="UP001497644">
    <property type="component" value="Chromosome 11"/>
</dbReference>
<feature type="compositionally biased region" description="Basic and acidic residues" evidence="7">
    <location>
        <begin position="80"/>
        <end position="90"/>
    </location>
</feature>
<evidence type="ECO:0000256" key="5">
    <source>
        <dbReference type="ARBA" id="ARBA00022839"/>
    </source>
</evidence>
<evidence type="ECO:0000256" key="7">
    <source>
        <dbReference type="SAM" id="MobiDB-lite"/>
    </source>
</evidence>
<feature type="domain" description="Exonuclease" evidence="8">
    <location>
        <begin position="341"/>
        <end position="501"/>
    </location>
</feature>
<feature type="compositionally biased region" description="Polar residues" evidence="7">
    <location>
        <begin position="40"/>
        <end position="62"/>
    </location>
</feature>
<organism evidence="9 10">
    <name type="scientific">Lasius platythorax</name>
    <dbReference type="NCBI Taxonomy" id="488582"/>
    <lineage>
        <taxon>Eukaryota</taxon>
        <taxon>Metazoa</taxon>
        <taxon>Ecdysozoa</taxon>
        <taxon>Arthropoda</taxon>
        <taxon>Hexapoda</taxon>
        <taxon>Insecta</taxon>
        <taxon>Pterygota</taxon>
        <taxon>Neoptera</taxon>
        <taxon>Endopterygota</taxon>
        <taxon>Hymenoptera</taxon>
        <taxon>Apocrita</taxon>
        <taxon>Aculeata</taxon>
        <taxon>Formicoidea</taxon>
        <taxon>Formicidae</taxon>
        <taxon>Formicinae</taxon>
        <taxon>Lasius</taxon>
        <taxon>Lasius</taxon>
    </lineage>
</organism>
<sequence length="680" mass="77061">MKKFTTKQLQRLEKKKAKMAAFLEIAKLNDKDKEAKLQALKQTSITTDRSSNPNNNNITGENSNHKRSYKDLDNPSSETCDEKKDCHESESQWINNKKPRLSDCDEYLKLKQELRKRKKRLQAIPRIILKAVGENATLDIGNMKRRIPIFLSDVQHLLLYSLLGHHSPYLPARWCQLEKYNKVSHTVVFVVEGLSSYHFIAYESMFPHITNNLKHRLEVITPAVYGASITEELAAVPLTGTQSNKLIRRYGSVETALQTNGNVIKLLRSVFPMKSPNSDVKNEHNINLPSTDKFCRTKLLLSLSQMVEENYPVPLKGILAERYGSYVLTRDVYEEATATSPMFGLDCEMCLTTSGNLELTRISIVDESMKIIYDSLVKPENAITNYLTRYSGITEEMLHNVTVTLHDVQQTLRTLLPADAILVGQSLNSDLHTLKMMHPYIIDTSVIFNLTGNRYRKTKLQILAREFLGESIQDSKAGHCSAEDSKASMKLVQLKLANSIDYGDAVLLSDRNMKMEETDEKSERALQKTEMKNYATSIFNHITKNKNTAAIVGSNEIMSEYSKYLMNSSLNVMDDENFAKNDQVRLVIADNDKHTVGRAAEIAMEHAFVLCHVRIKEEQLEDEQIEKTLHTVNKWSHKLWQHSAINGLACVIFGGQNNAANGACFLNIKTEISPDVVVRA</sequence>
<dbReference type="SUPFAM" id="SSF53098">
    <property type="entry name" value="Ribonuclease H-like"/>
    <property type="match status" value="1"/>
</dbReference>
<gene>
    <name evidence="9" type="ORF">LPLAT_LOCUS2180</name>
</gene>
<comment type="subcellular location">
    <subcellularLocation>
        <location evidence="1">Nucleus</location>
    </subcellularLocation>
</comment>
<dbReference type="CDD" id="cd06145">
    <property type="entry name" value="REX1_like"/>
    <property type="match status" value="1"/>
</dbReference>
<dbReference type="AlphaFoldDB" id="A0AAV2N7Y3"/>
<comment type="similarity">
    <text evidence="2">Belongs to the REXO1/REXO3 family.</text>
</comment>
<keyword evidence="5" id="KW-0269">Exonuclease</keyword>
<name>A0AAV2N7Y3_9HYME</name>
<dbReference type="PANTHER" id="PTHR12801:SF82">
    <property type="entry name" value="RNA EXONUCLEASE 5"/>
    <property type="match status" value="1"/>
</dbReference>
<dbReference type="GO" id="GO:0003676">
    <property type="term" value="F:nucleic acid binding"/>
    <property type="evidence" value="ECO:0007669"/>
    <property type="project" value="InterPro"/>
</dbReference>
<evidence type="ECO:0000313" key="9">
    <source>
        <dbReference type="EMBL" id="CAL1675887.1"/>
    </source>
</evidence>
<dbReference type="Gene3D" id="3.30.420.10">
    <property type="entry name" value="Ribonuclease H-like superfamily/Ribonuclease H"/>
    <property type="match status" value="1"/>
</dbReference>
<dbReference type="InterPro" id="IPR047021">
    <property type="entry name" value="REXO1/3/4-like"/>
</dbReference>